<evidence type="ECO:0000313" key="3">
    <source>
        <dbReference type="EMBL" id="KAK0633742.1"/>
    </source>
</evidence>
<dbReference type="Gene3D" id="3.30.160.60">
    <property type="entry name" value="Classic Zinc Finger"/>
    <property type="match status" value="1"/>
</dbReference>
<name>A0AA40CCT9_9PEZI</name>
<evidence type="ECO:0000313" key="4">
    <source>
        <dbReference type="Proteomes" id="UP001175000"/>
    </source>
</evidence>
<reference evidence="3" key="1">
    <citation type="submission" date="2023-06" db="EMBL/GenBank/DDBJ databases">
        <title>Genome-scale phylogeny and comparative genomics of the fungal order Sordariales.</title>
        <authorList>
            <consortium name="Lawrence Berkeley National Laboratory"/>
            <person name="Hensen N."/>
            <person name="Bonometti L."/>
            <person name="Westerberg I."/>
            <person name="Brannstrom I.O."/>
            <person name="Guillou S."/>
            <person name="Cros-Aarteil S."/>
            <person name="Calhoun S."/>
            <person name="Haridas S."/>
            <person name="Kuo A."/>
            <person name="Mondo S."/>
            <person name="Pangilinan J."/>
            <person name="Riley R."/>
            <person name="Labutti K."/>
            <person name="Andreopoulos B."/>
            <person name="Lipzen A."/>
            <person name="Chen C."/>
            <person name="Yanf M."/>
            <person name="Daum C."/>
            <person name="Ng V."/>
            <person name="Clum A."/>
            <person name="Steindorff A."/>
            <person name="Ohm R."/>
            <person name="Martin F."/>
            <person name="Silar P."/>
            <person name="Natvig D."/>
            <person name="Lalanne C."/>
            <person name="Gautier V."/>
            <person name="Ament-Velasquez S.L."/>
            <person name="Kruys A."/>
            <person name="Hutchinson M.I."/>
            <person name="Powell A.J."/>
            <person name="Barry K."/>
            <person name="Miller A.N."/>
            <person name="Grigoriev I.V."/>
            <person name="Debuchy R."/>
            <person name="Gladieux P."/>
            <person name="Thoren M.H."/>
            <person name="Johannesson H."/>
        </authorList>
    </citation>
    <scope>NUCLEOTIDE SEQUENCE</scope>
    <source>
        <strain evidence="3">CBS 606.72</strain>
    </source>
</reference>
<keyword evidence="1" id="KW-0863">Zinc-finger</keyword>
<proteinExistence type="predicted"/>
<dbReference type="PROSITE" id="PS50157">
    <property type="entry name" value="ZINC_FINGER_C2H2_2"/>
    <property type="match status" value="1"/>
</dbReference>
<evidence type="ECO:0000256" key="1">
    <source>
        <dbReference type="PROSITE-ProRule" id="PRU00042"/>
    </source>
</evidence>
<dbReference type="InterPro" id="IPR036236">
    <property type="entry name" value="Znf_C2H2_sf"/>
</dbReference>
<dbReference type="Pfam" id="PF00096">
    <property type="entry name" value="zf-C2H2"/>
    <property type="match status" value="1"/>
</dbReference>
<dbReference type="Proteomes" id="UP001175000">
    <property type="component" value="Unassembled WGS sequence"/>
</dbReference>
<evidence type="ECO:0000259" key="2">
    <source>
        <dbReference type="PROSITE" id="PS50157"/>
    </source>
</evidence>
<accession>A0AA40CCT9</accession>
<feature type="domain" description="C2H2-type" evidence="2">
    <location>
        <begin position="229"/>
        <end position="264"/>
    </location>
</feature>
<organism evidence="3 4">
    <name type="scientific">Immersiella caudata</name>
    <dbReference type="NCBI Taxonomy" id="314043"/>
    <lineage>
        <taxon>Eukaryota</taxon>
        <taxon>Fungi</taxon>
        <taxon>Dikarya</taxon>
        <taxon>Ascomycota</taxon>
        <taxon>Pezizomycotina</taxon>
        <taxon>Sordariomycetes</taxon>
        <taxon>Sordariomycetidae</taxon>
        <taxon>Sordariales</taxon>
        <taxon>Lasiosphaeriaceae</taxon>
        <taxon>Immersiella</taxon>
    </lineage>
</organism>
<comment type="caution">
    <text evidence="3">The sequence shown here is derived from an EMBL/GenBank/DDBJ whole genome shotgun (WGS) entry which is preliminary data.</text>
</comment>
<protein>
    <recommendedName>
        <fullName evidence="2">C2H2-type domain-containing protein</fullName>
    </recommendedName>
</protein>
<dbReference type="InterPro" id="IPR013087">
    <property type="entry name" value="Znf_C2H2_type"/>
</dbReference>
<keyword evidence="1" id="KW-0862">Zinc</keyword>
<sequence>MPNNEHFVMGNNARLLEDEEYDQILQWDCLPGSPDTMQGPFNAGHPTSLISGYTTNQEDQDPTLWHPSITGWPPEPQTHPALIAQYQHDYHEPASPHRLYQYSNSPNVVYPPHFLNTAPYHVTTPLSNTDFPDALYFTPENSPEPHPYPVTMPLPNTDLHDGLYYTPENSPGPPPYDLHSYYPPEADGHPPQLPFHTDHIENFPEEPSTPPEKFEVATKECINTRSDYCRCEHTIETGEICGKEFKRNAELRRHRETVHTGERSQWCPFCSQPYPFARKDTLRRHVKRTHPELYV</sequence>
<dbReference type="AlphaFoldDB" id="A0AA40CCT9"/>
<gene>
    <name evidence="3" type="ORF">B0T14DRAFT_80329</name>
</gene>
<dbReference type="SUPFAM" id="SSF57667">
    <property type="entry name" value="beta-beta-alpha zinc fingers"/>
    <property type="match status" value="1"/>
</dbReference>
<keyword evidence="4" id="KW-1185">Reference proteome</keyword>
<dbReference type="GO" id="GO:0008270">
    <property type="term" value="F:zinc ion binding"/>
    <property type="evidence" value="ECO:0007669"/>
    <property type="project" value="UniProtKB-KW"/>
</dbReference>
<keyword evidence="1" id="KW-0479">Metal-binding</keyword>
<dbReference type="EMBL" id="JAULSU010000001">
    <property type="protein sequence ID" value="KAK0633742.1"/>
    <property type="molecule type" value="Genomic_DNA"/>
</dbReference>